<feature type="region of interest" description="Disordered" evidence="1">
    <location>
        <begin position="82"/>
        <end position="146"/>
    </location>
</feature>
<organism evidence="3 4">
    <name type="scientific">Phyllostomus discolor</name>
    <name type="common">pale spear-nosed bat</name>
    <dbReference type="NCBI Taxonomy" id="89673"/>
    <lineage>
        <taxon>Eukaryota</taxon>
        <taxon>Metazoa</taxon>
        <taxon>Chordata</taxon>
        <taxon>Craniata</taxon>
        <taxon>Vertebrata</taxon>
        <taxon>Euteleostomi</taxon>
        <taxon>Mammalia</taxon>
        <taxon>Eutheria</taxon>
        <taxon>Laurasiatheria</taxon>
        <taxon>Chiroptera</taxon>
        <taxon>Yangochiroptera</taxon>
        <taxon>Phyllostomidae</taxon>
        <taxon>Phyllostominae</taxon>
        <taxon>Phyllostomus</taxon>
    </lineage>
</organism>
<keyword evidence="2" id="KW-0732">Signal</keyword>
<feature type="signal peptide" evidence="2">
    <location>
        <begin position="1"/>
        <end position="17"/>
    </location>
</feature>
<dbReference type="EMBL" id="JABVXQ010000007">
    <property type="protein sequence ID" value="KAF6099793.1"/>
    <property type="molecule type" value="Genomic_DNA"/>
</dbReference>
<sequence>MYLWLPLCLIGFHCLFSSLILPSSNVTPSPLSYGIVCSSLTTVSDWGQVTCGSGVGVGRLWLPGHLGSFQATYISPLGLRSPGKGHKVAGKSQHSGSDPRKASYKIPRPNSRPKTRADQVPRSHLVGRSATVPKPIPRQSPRSLSPTVTLVSTPLALVYPQNLAL</sequence>
<evidence type="ECO:0000256" key="2">
    <source>
        <dbReference type="SAM" id="SignalP"/>
    </source>
</evidence>
<protein>
    <recommendedName>
        <fullName evidence="5">Secreted protein</fullName>
    </recommendedName>
</protein>
<name>A0A833ZVY1_9CHIR</name>
<proteinExistence type="predicted"/>
<evidence type="ECO:0000313" key="4">
    <source>
        <dbReference type="Proteomes" id="UP000664940"/>
    </source>
</evidence>
<feature type="chain" id="PRO_5032281535" description="Secreted protein" evidence="2">
    <location>
        <begin position="18"/>
        <end position="165"/>
    </location>
</feature>
<dbReference type="Proteomes" id="UP000664940">
    <property type="component" value="Unassembled WGS sequence"/>
</dbReference>
<dbReference type="AlphaFoldDB" id="A0A833ZVY1"/>
<comment type="caution">
    <text evidence="3">The sequence shown here is derived from an EMBL/GenBank/DDBJ whole genome shotgun (WGS) entry which is preliminary data.</text>
</comment>
<accession>A0A833ZVY1</accession>
<evidence type="ECO:0000256" key="1">
    <source>
        <dbReference type="SAM" id="MobiDB-lite"/>
    </source>
</evidence>
<gene>
    <name evidence="3" type="ORF">HJG60_011525</name>
</gene>
<reference evidence="3 4" key="1">
    <citation type="journal article" date="2020" name="Nature">
        <title>Six reference-quality genomes reveal evolution of bat adaptations.</title>
        <authorList>
            <person name="Jebb D."/>
            <person name="Huang Z."/>
            <person name="Pippel M."/>
            <person name="Hughes G.M."/>
            <person name="Lavrichenko K."/>
            <person name="Devanna P."/>
            <person name="Winkler S."/>
            <person name="Jermiin L.S."/>
            <person name="Skirmuntt E.C."/>
            <person name="Katzourakis A."/>
            <person name="Burkitt-Gray L."/>
            <person name="Ray D.A."/>
            <person name="Sullivan K.A.M."/>
            <person name="Roscito J.G."/>
            <person name="Kirilenko B.M."/>
            <person name="Davalos L.M."/>
            <person name="Corthals A.P."/>
            <person name="Power M.L."/>
            <person name="Jones G."/>
            <person name="Ransome R.D."/>
            <person name="Dechmann D.K.N."/>
            <person name="Locatelli A.G."/>
            <person name="Puechmaille S.J."/>
            <person name="Fedrigo O."/>
            <person name="Jarvis E.D."/>
            <person name="Hiller M."/>
            <person name="Vernes S.C."/>
            <person name="Myers E.W."/>
            <person name="Teeling E.C."/>
        </authorList>
    </citation>
    <scope>NUCLEOTIDE SEQUENCE [LARGE SCALE GENOMIC DNA]</scope>
    <source>
        <strain evidence="3">Bat1K_MPI-CBG_1</strain>
    </source>
</reference>
<evidence type="ECO:0000313" key="3">
    <source>
        <dbReference type="EMBL" id="KAF6099793.1"/>
    </source>
</evidence>
<evidence type="ECO:0008006" key="5">
    <source>
        <dbReference type="Google" id="ProtNLM"/>
    </source>
</evidence>